<sequence>MPTPVAASPIGDVLIAIAQIGVALAGFSGLIAAIRTTAPEGWHPRDPWSLSWMLATSIGALLLALLPLWLGLFSLPTDSVFRISCGIASVYTGVLVVVRAIAGRRLTRAGFPPRVPYFPLTLTCLLTVASIATGIGVFGVWGDAIVPVFAGALFILLLASVLVLAIFLILLARTFDHTPHKPASPDEKRPDA</sequence>
<dbReference type="Proteomes" id="UP000479692">
    <property type="component" value="Unassembled WGS sequence"/>
</dbReference>
<comment type="caution">
    <text evidence="2">The sequence shown here is derived from an EMBL/GenBank/DDBJ whole genome shotgun (WGS) entry which is preliminary data.</text>
</comment>
<dbReference type="EMBL" id="WOXT01000003">
    <property type="protein sequence ID" value="MUV14835.1"/>
    <property type="molecule type" value="Genomic_DNA"/>
</dbReference>
<dbReference type="RefSeq" id="WP_156642240.1">
    <property type="nucleotide sequence ID" value="NZ_WOXT01000003.1"/>
</dbReference>
<evidence type="ECO:0000313" key="2">
    <source>
        <dbReference type="EMBL" id="MUV14835.1"/>
    </source>
</evidence>
<feature type="transmembrane region" description="Helical" evidence="1">
    <location>
        <begin position="148"/>
        <end position="171"/>
    </location>
</feature>
<name>A0A7C9HMX4_9GAMM</name>
<feature type="transmembrane region" description="Helical" evidence="1">
    <location>
        <begin position="118"/>
        <end position="142"/>
    </location>
</feature>
<protein>
    <submittedName>
        <fullName evidence="2">Uncharacterized protein</fullName>
    </submittedName>
</protein>
<keyword evidence="1" id="KW-0472">Membrane</keyword>
<keyword evidence="3" id="KW-1185">Reference proteome</keyword>
<organism evidence="2 3">
    <name type="scientific">Noviluteimonas gilva</name>
    <dbReference type="NCBI Taxonomy" id="2682097"/>
    <lineage>
        <taxon>Bacteria</taxon>
        <taxon>Pseudomonadati</taxon>
        <taxon>Pseudomonadota</taxon>
        <taxon>Gammaproteobacteria</taxon>
        <taxon>Lysobacterales</taxon>
        <taxon>Lysobacteraceae</taxon>
        <taxon>Noviluteimonas</taxon>
    </lineage>
</organism>
<reference evidence="2 3" key="1">
    <citation type="submission" date="2019-12" db="EMBL/GenBank/DDBJ databases">
        <authorList>
            <person name="Xu J."/>
        </authorList>
    </citation>
    <scope>NUCLEOTIDE SEQUENCE [LARGE SCALE GENOMIC DNA]</scope>
    <source>
        <strain evidence="2 3">HX-5-24</strain>
    </source>
</reference>
<evidence type="ECO:0000313" key="3">
    <source>
        <dbReference type="Proteomes" id="UP000479692"/>
    </source>
</evidence>
<feature type="transmembrane region" description="Helical" evidence="1">
    <location>
        <begin position="79"/>
        <end position="98"/>
    </location>
</feature>
<keyword evidence="1" id="KW-1133">Transmembrane helix</keyword>
<feature type="transmembrane region" description="Helical" evidence="1">
    <location>
        <begin position="50"/>
        <end position="73"/>
    </location>
</feature>
<dbReference type="AlphaFoldDB" id="A0A7C9HMX4"/>
<evidence type="ECO:0000256" key="1">
    <source>
        <dbReference type="SAM" id="Phobius"/>
    </source>
</evidence>
<feature type="transmembrane region" description="Helical" evidence="1">
    <location>
        <begin position="13"/>
        <end position="38"/>
    </location>
</feature>
<keyword evidence="1" id="KW-0812">Transmembrane</keyword>
<accession>A0A7C9HMX4</accession>
<proteinExistence type="predicted"/>
<gene>
    <name evidence="2" type="ORF">GN331_11530</name>
</gene>